<protein>
    <submittedName>
        <fullName evidence="15">CDP-diacylglycerol--serine O-phosphatidyltransferase</fullName>
    </submittedName>
</protein>
<organism evidence="15 16">
    <name type="scientific">Bradymonas sediminis</name>
    <dbReference type="NCBI Taxonomy" id="1548548"/>
    <lineage>
        <taxon>Bacteria</taxon>
        <taxon>Deltaproteobacteria</taxon>
        <taxon>Bradymonadales</taxon>
        <taxon>Bradymonadaceae</taxon>
        <taxon>Bradymonas</taxon>
    </lineage>
</organism>
<dbReference type="Gene3D" id="1.20.120.1760">
    <property type="match status" value="1"/>
</dbReference>
<comment type="pathway">
    <text evidence="2">Lipid metabolism.</text>
</comment>
<keyword evidence="10 14" id="KW-0472">Membrane</keyword>
<dbReference type="PANTHER" id="PTHR14269">
    <property type="entry name" value="CDP-DIACYLGLYCEROL--GLYCEROL-3-PHOSPHATE 3-PHOSPHATIDYLTRANSFERASE-RELATED"/>
    <property type="match status" value="1"/>
</dbReference>
<dbReference type="GO" id="GO:0005737">
    <property type="term" value="C:cytoplasm"/>
    <property type="evidence" value="ECO:0007669"/>
    <property type="project" value="UniProtKB-ARBA"/>
</dbReference>
<accession>A0A2Z4FQU7</accession>
<keyword evidence="5 13" id="KW-0808">Transferase</keyword>
<dbReference type="GO" id="GO:0031090">
    <property type="term" value="C:organelle membrane"/>
    <property type="evidence" value="ECO:0007669"/>
    <property type="project" value="UniProtKB-ARBA"/>
</dbReference>
<evidence type="ECO:0000313" key="15">
    <source>
        <dbReference type="EMBL" id="AWV91330.1"/>
    </source>
</evidence>
<evidence type="ECO:0000256" key="7">
    <source>
        <dbReference type="ARBA" id="ARBA00022824"/>
    </source>
</evidence>
<feature type="transmembrane region" description="Helical" evidence="14">
    <location>
        <begin position="76"/>
        <end position="95"/>
    </location>
</feature>
<dbReference type="Pfam" id="PF01066">
    <property type="entry name" value="CDP-OH_P_transf"/>
    <property type="match status" value="1"/>
</dbReference>
<keyword evidence="6 14" id="KW-0812">Transmembrane</keyword>
<evidence type="ECO:0000256" key="11">
    <source>
        <dbReference type="ARBA" id="ARBA00023209"/>
    </source>
</evidence>
<keyword evidence="8 14" id="KW-1133">Transmembrane helix</keyword>
<evidence type="ECO:0000256" key="8">
    <source>
        <dbReference type="ARBA" id="ARBA00022989"/>
    </source>
</evidence>
<feature type="transmembrane region" description="Helical" evidence="14">
    <location>
        <begin position="101"/>
        <end position="120"/>
    </location>
</feature>
<keyword evidence="9" id="KW-0443">Lipid metabolism</keyword>
<comment type="subcellular location">
    <subcellularLocation>
        <location evidence="1">Endoplasmic reticulum membrane</location>
        <topology evidence="1">Multi-pass membrane protein</topology>
    </subcellularLocation>
</comment>
<dbReference type="InterPro" id="IPR050324">
    <property type="entry name" value="CDP-alcohol_PTase-I"/>
</dbReference>
<feature type="transmembrane region" description="Helical" evidence="14">
    <location>
        <begin position="180"/>
        <end position="197"/>
    </location>
</feature>
<evidence type="ECO:0000256" key="2">
    <source>
        <dbReference type="ARBA" id="ARBA00005189"/>
    </source>
</evidence>
<evidence type="ECO:0000256" key="14">
    <source>
        <dbReference type="SAM" id="Phobius"/>
    </source>
</evidence>
<dbReference type="FunFam" id="1.20.120.1760:FF:000022">
    <property type="entry name" value="CDP-diacylglycerol--serine O-phosphatidyltransferase"/>
    <property type="match status" value="1"/>
</dbReference>
<evidence type="ECO:0000256" key="4">
    <source>
        <dbReference type="ARBA" id="ARBA00022516"/>
    </source>
</evidence>
<evidence type="ECO:0000313" key="16">
    <source>
        <dbReference type="Proteomes" id="UP000249799"/>
    </source>
</evidence>
<dbReference type="OrthoDB" id="9777147at2"/>
<dbReference type="AlphaFoldDB" id="A0A2Z4FQU7"/>
<dbReference type="InterPro" id="IPR000462">
    <property type="entry name" value="CDP-OH_P_trans"/>
</dbReference>
<feature type="transmembrane region" description="Helical" evidence="14">
    <location>
        <begin position="141"/>
        <end position="160"/>
    </location>
</feature>
<name>A0A2Z4FQU7_9DELT</name>
<comment type="similarity">
    <text evidence="3 13">Belongs to the CDP-alcohol phosphatidyltransferase class-I family.</text>
</comment>
<evidence type="ECO:0000256" key="12">
    <source>
        <dbReference type="ARBA" id="ARBA00023264"/>
    </source>
</evidence>
<keyword evidence="7" id="KW-0256">Endoplasmic reticulum</keyword>
<evidence type="ECO:0000256" key="5">
    <source>
        <dbReference type="ARBA" id="ARBA00022679"/>
    </source>
</evidence>
<dbReference type="GO" id="GO:0016780">
    <property type="term" value="F:phosphotransferase activity, for other substituted phosphate groups"/>
    <property type="evidence" value="ECO:0007669"/>
    <property type="project" value="InterPro"/>
</dbReference>
<keyword evidence="4" id="KW-0444">Lipid biosynthesis</keyword>
<sequence>MLREFALADLITLGNASCGTASIFLALNYAVEPETPAYIWVAFALLPIALILDFLDGYVARWRKKKSMLGADLDSLSDIVSFGVAPAVLAWALGMRGGLDMAVLIFFVACGISRLARYNATAGLLTDHSSGKVKYYEGTPIPTSILLVVVLMIAFTQGAVGQNFWFGQTEILGMGFHPLSLMYLLSGCAMISGTLRIPKP</sequence>
<gene>
    <name evidence="15" type="ORF">DN745_02035</name>
</gene>
<keyword evidence="11" id="KW-0594">Phospholipid biosynthesis</keyword>
<dbReference type="EMBL" id="CP030032">
    <property type="protein sequence ID" value="AWV91330.1"/>
    <property type="molecule type" value="Genomic_DNA"/>
</dbReference>
<evidence type="ECO:0000256" key="10">
    <source>
        <dbReference type="ARBA" id="ARBA00023136"/>
    </source>
</evidence>
<dbReference type="GO" id="GO:0046474">
    <property type="term" value="P:glycerophospholipid biosynthetic process"/>
    <property type="evidence" value="ECO:0007669"/>
    <property type="project" value="UniProtKB-ARBA"/>
</dbReference>
<dbReference type="InterPro" id="IPR043130">
    <property type="entry name" value="CDP-OH_PTrfase_TM_dom"/>
</dbReference>
<dbReference type="PROSITE" id="PS00379">
    <property type="entry name" value="CDP_ALCOHOL_P_TRANSF"/>
    <property type="match status" value="1"/>
</dbReference>
<evidence type="ECO:0000256" key="9">
    <source>
        <dbReference type="ARBA" id="ARBA00023098"/>
    </source>
</evidence>
<dbReference type="KEGG" id="bsed:DN745_02035"/>
<keyword evidence="16" id="KW-1185">Reference proteome</keyword>
<evidence type="ECO:0000256" key="3">
    <source>
        <dbReference type="ARBA" id="ARBA00010441"/>
    </source>
</evidence>
<evidence type="ECO:0000256" key="6">
    <source>
        <dbReference type="ARBA" id="ARBA00022692"/>
    </source>
</evidence>
<feature type="transmembrane region" description="Helical" evidence="14">
    <location>
        <begin position="7"/>
        <end position="31"/>
    </location>
</feature>
<dbReference type="PANTHER" id="PTHR14269:SF61">
    <property type="entry name" value="CDP-DIACYLGLYCEROL--SERINE O-PHOSPHATIDYLTRANSFERASE"/>
    <property type="match status" value="1"/>
</dbReference>
<keyword evidence="12" id="KW-1208">Phospholipid metabolism</keyword>
<reference evidence="15 16" key="1">
    <citation type="submission" date="2018-06" db="EMBL/GenBank/DDBJ databases">
        <title>Lujinxingia sediminis gen. nov. sp. nov., a new facultative anaerobic member of the class Deltaproteobacteria, and proposal of Lujinxingaceae fam. nov.</title>
        <authorList>
            <person name="Guo L.-Y."/>
            <person name="Li C.-M."/>
            <person name="Wang S."/>
            <person name="Du Z.-J."/>
        </authorList>
    </citation>
    <scope>NUCLEOTIDE SEQUENCE [LARGE SCALE GENOMIC DNA]</scope>
    <source>
        <strain evidence="15 16">FA350</strain>
    </source>
</reference>
<feature type="transmembrane region" description="Helical" evidence="14">
    <location>
        <begin position="37"/>
        <end position="55"/>
    </location>
</feature>
<proteinExistence type="inferred from homology"/>
<dbReference type="InterPro" id="IPR048254">
    <property type="entry name" value="CDP_ALCOHOL_P_TRANSF_CS"/>
</dbReference>
<evidence type="ECO:0000256" key="13">
    <source>
        <dbReference type="RuleBase" id="RU003750"/>
    </source>
</evidence>
<evidence type="ECO:0000256" key="1">
    <source>
        <dbReference type="ARBA" id="ARBA00004477"/>
    </source>
</evidence>
<dbReference type="Proteomes" id="UP000249799">
    <property type="component" value="Chromosome"/>
</dbReference>